<name>A0A9D4U3A8_ADICA</name>
<sequence length="120" mass="13140">MATSGDTITVPVDVAAQLLKEGYKYLDVRTQEEFSKGHVEGALNIPFMFKEETGLVKNTNFVDEVCQKLKKDENVVVGCQSGRRSLMAVNDLIAEGYKGVKDMGGGFAAWIQIGYKTCVV</sequence>
<dbReference type="PANTHER" id="PTHR45431:SF3">
    <property type="entry name" value="RHODANESE-LIKE DOMAIN-CONTAINING PROTEIN 15, CHLOROPLASTIC"/>
    <property type="match status" value="1"/>
</dbReference>
<evidence type="ECO:0000259" key="1">
    <source>
        <dbReference type="PROSITE" id="PS50206"/>
    </source>
</evidence>
<dbReference type="EMBL" id="JABFUD020000024">
    <property type="protein sequence ID" value="KAI5060635.1"/>
    <property type="molecule type" value="Genomic_DNA"/>
</dbReference>
<dbReference type="InterPro" id="IPR052367">
    <property type="entry name" value="Thiosulfate_ST/Rhodanese-like"/>
</dbReference>
<dbReference type="SMART" id="SM00450">
    <property type="entry name" value="RHOD"/>
    <property type="match status" value="1"/>
</dbReference>
<dbReference type="InterPro" id="IPR001763">
    <property type="entry name" value="Rhodanese-like_dom"/>
</dbReference>
<dbReference type="Pfam" id="PF00581">
    <property type="entry name" value="Rhodanese"/>
    <property type="match status" value="1"/>
</dbReference>
<reference evidence="2" key="1">
    <citation type="submission" date="2021-01" db="EMBL/GenBank/DDBJ databases">
        <title>Adiantum capillus-veneris genome.</title>
        <authorList>
            <person name="Fang Y."/>
            <person name="Liao Q."/>
        </authorList>
    </citation>
    <scope>NUCLEOTIDE SEQUENCE</scope>
    <source>
        <strain evidence="2">H3</strain>
        <tissue evidence="2">Leaf</tissue>
    </source>
</reference>
<evidence type="ECO:0000313" key="3">
    <source>
        <dbReference type="Proteomes" id="UP000886520"/>
    </source>
</evidence>
<organism evidence="2 3">
    <name type="scientific">Adiantum capillus-veneris</name>
    <name type="common">Maidenhair fern</name>
    <dbReference type="NCBI Taxonomy" id="13818"/>
    <lineage>
        <taxon>Eukaryota</taxon>
        <taxon>Viridiplantae</taxon>
        <taxon>Streptophyta</taxon>
        <taxon>Embryophyta</taxon>
        <taxon>Tracheophyta</taxon>
        <taxon>Polypodiopsida</taxon>
        <taxon>Polypodiidae</taxon>
        <taxon>Polypodiales</taxon>
        <taxon>Pteridineae</taxon>
        <taxon>Pteridaceae</taxon>
        <taxon>Vittarioideae</taxon>
        <taxon>Adiantum</taxon>
    </lineage>
</organism>
<dbReference type="AlphaFoldDB" id="A0A9D4U3A8"/>
<dbReference type="CDD" id="cd00158">
    <property type="entry name" value="RHOD"/>
    <property type="match status" value="1"/>
</dbReference>
<keyword evidence="3" id="KW-1185">Reference proteome</keyword>
<protein>
    <recommendedName>
        <fullName evidence="1">Rhodanese domain-containing protein</fullName>
    </recommendedName>
</protein>
<dbReference type="OrthoDB" id="566238at2759"/>
<evidence type="ECO:0000313" key="2">
    <source>
        <dbReference type="EMBL" id="KAI5060635.1"/>
    </source>
</evidence>
<feature type="domain" description="Rhodanese" evidence="1">
    <location>
        <begin position="19"/>
        <end position="119"/>
    </location>
</feature>
<dbReference type="InterPro" id="IPR036873">
    <property type="entry name" value="Rhodanese-like_dom_sf"/>
</dbReference>
<dbReference type="Gene3D" id="3.40.250.10">
    <property type="entry name" value="Rhodanese-like domain"/>
    <property type="match status" value="1"/>
</dbReference>
<dbReference type="PANTHER" id="PTHR45431">
    <property type="entry name" value="RHODANESE-LIKE DOMAIN-CONTAINING PROTEIN 15, CHLOROPLASTIC"/>
    <property type="match status" value="1"/>
</dbReference>
<dbReference type="PROSITE" id="PS50206">
    <property type="entry name" value="RHODANESE_3"/>
    <property type="match status" value="1"/>
</dbReference>
<proteinExistence type="predicted"/>
<comment type="caution">
    <text evidence="2">The sequence shown here is derived from an EMBL/GenBank/DDBJ whole genome shotgun (WGS) entry which is preliminary data.</text>
</comment>
<dbReference type="Proteomes" id="UP000886520">
    <property type="component" value="Chromosome 24"/>
</dbReference>
<gene>
    <name evidence="2" type="ORF">GOP47_0025055</name>
</gene>
<dbReference type="SUPFAM" id="SSF52821">
    <property type="entry name" value="Rhodanese/Cell cycle control phosphatase"/>
    <property type="match status" value="1"/>
</dbReference>
<accession>A0A9D4U3A8</accession>